<evidence type="ECO:0000313" key="2">
    <source>
        <dbReference type="Proteomes" id="UP000824219"/>
    </source>
</evidence>
<name>A0A9D3NQ21_9TELE</name>
<proteinExistence type="predicted"/>
<dbReference type="InterPro" id="IPR053084">
    <property type="entry name" value="AKAP"/>
</dbReference>
<sequence length="164" mass="18996">MTAALRAFELVKSVLDSTVTRAPQPDSKQLEPEIRNIDWVACKDFTISVGKTKIEEYIGTWEVDPRWLFCVKFLQQRELEFEKQFLYKALWSMPTRRCPIPKSTASVYFTVSISKTKSHTMPVLVTFQVEASNTVHAPGKTRFREEWLKDVIESKALLMDTITF</sequence>
<gene>
    <name evidence="1" type="ORF">KOW79_009721</name>
</gene>
<dbReference type="PANTHER" id="PTHR35075:SF1">
    <property type="entry name" value="A-KINASE ANCHOR PROTEIN 14"/>
    <property type="match status" value="1"/>
</dbReference>
<dbReference type="Proteomes" id="UP000824219">
    <property type="component" value="Linkage Group LG11"/>
</dbReference>
<dbReference type="OrthoDB" id="2148342at2759"/>
<dbReference type="PANTHER" id="PTHR35075">
    <property type="entry name" value="A-KINASE ANCHOR PROTEIN 14"/>
    <property type="match status" value="1"/>
</dbReference>
<dbReference type="GO" id="GO:0005952">
    <property type="term" value="C:cAMP-dependent protein kinase complex"/>
    <property type="evidence" value="ECO:0007669"/>
    <property type="project" value="TreeGrafter"/>
</dbReference>
<reference evidence="1 2" key="1">
    <citation type="submission" date="2021-06" db="EMBL/GenBank/DDBJ databases">
        <title>Chromosome-level genome assembly of the red-tail catfish (Hemibagrus wyckioides).</title>
        <authorList>
            <person name="Shao F."/>
        </authorList>
    </citation>
    <scope>NUCLEOTIDE SEQUENCE [LARGE SCALE GENOMIC DNA]</scope>
    <source>
        <strain evidence="1">EC202008001</strain>
        <tissue evidence="1">Blood</tissue>
    </source>
</reference>
<dbReference type="InterPro" id="IPR025663">
    <property type="entry name" value="AKAP_28"/>
</dbReference>
<protein>
    <submittedName>
        <fullName evidence="1">Uncharacterized protein</fullName>
    </submittedName>
</protein>
<dbReference type="Pfam" id="PF14469">
    <property type="entry name" value="AKAP28"/>
    <property type="match status" value="1"/>
</dbReference>
<organism evidence="1 2">
    <name type="scientific">Hemibagrus wyckioides</name>
    <dbReference type="NCBI Taxonomy" id="337641"/>
    <lineage>
        <taxon>Eukaryota</taxon>
        <taxon>Metazoa</taxon>
        <taxon>Chordata</taxon>
        <taxon>Craniata</taxon>
        <taxon>Vertebrata</taxon>
        <taxon>Euteleostomi</taxon>
        <taxon>Actinopterygii</taxon>
        <taxon>Neopterygii</taxon>
        <taxon>Teleostei</taxon>
        <taxon>Ostariophysi</taxon>
        <taxon>Siluriformes</taxon>
        <taxon>Bagridae</taxon>
        <taxon>Hemibagrus</taxon>
    </lineage>
</organism>
<dbReference type="EMBL" id="JAHKSW010000011">
    <property type="protein sequence ID" value="KAG7326320.1"/>
    <property type="molecule type" value="Genomic_DNA"/>
</dbReference>
<accession>A0A9D3NQ21</accession>
<keyword evidence="2" id="KW-1185">Reference proteome</keyword>
<evidence type="ECO:0000313" key="1">
    <source>
        <dbReference type="EMBL" id="KAG7326320.1"/>
    </source>
</evidence>
<dbReference type="GO" id="GO:0034237">
    <property type="term" value="F:protein kinase A regulatory subunit binding"/>
    <property type="evidence" value="ECO:0007669"/>
    <property type="project" value="TreeGrafter"/>
</dbReference>
<comment type="caution">
    <text evidence="1">The sequence shown here is derived from an EMBL/GenBank/DDBJ whole genome shotgun (WGS) entry which is preliminary data.</text>
</comment>
<dbReference type="AlphaFoldDB" id="A0A9D3NQ21"/>